<dbReference type="PANTHER" id="PTHR46268:SF15">
    <property type="entry name" value="UNIVERSAL STRESS PROTEIN HP_0031"/>
    <property type="match status" value="1"/>
</dbReference>
<dbReference type="InterPro" id="IPR006016">
    <property type="entry name" value="UspA"/>
</dbReference>
<dbReference type="RefSeq" id="WP_196987963.1">
    <property type="nucleotide sequence ID" value="NZ_JADWYS010000001.1"/>
</dbReference>
<dbReference type="PANTHER" id="PTHR46268">
    <property type="entry name" value="STRESS RESPONSE PROTEIN NHAX"/>
    <property type="match status" value="1"/>
</dbReference>
<organism evidence="3 4">
    <name type="scientific">Caenimonas aquaedulcis</name>
    <dbReference type="NCBI Taxonomy" id="2793270"/>
    <lineage>
        <taxon>Bacteria</taxon>
        <taxon>Pseudomonadati</taxon>
        <taxon>Pseudomonadota</taxon>
        <taxon>Betaproteobacteria</taxon>
        <taxon>Burkholderiales</taxon>
        <taxon>Comamonadaceae</taxon>
        <taxon>Caenimonas</taxon>
    </lineage>
</organism>
<dbReference type="InterPro" id="IPR006015">
    <property type="entry name" value="Universal_stress_UspA"/>
</dbReference>
<dbReference type="CDD" id="cd00293">
    <property type="entry name" value="USP-like"/>
    <property type="match status" value="1"/>
</dbReference>
<proteinExistence type="inferred from homology"/>
<dbReference type="Pfam" id="PF00582">
    <property type="entry name" value="Usp"/>
    <property type="match status" value="1"/>
</dbReference>
<evidence type="ECO:0000313" key="4">
    <source>
        <dbReference type="Proteomes" id="UP000651050"/>
    </source>
</evidence>
<dbReference type="PRINTS" id="PR01438">
    <property type="entry name" value="UNVRSLSTRESS"/>
</dbReference>
<dbReference type="AlphaFoldDB" id="A0A931MIJ5"/>
<reference evidence="3" key="1">
    <citation type="submission" date="2020-11" db="EMBL/GenBank/DDBJ databases">
        <title>Bacterial whole genome sequence for Caenimonas sp. DR4.4.</title>
        <authorList>
            <person name="Le V."/>
            <person name="Ko S.-R."/>
            <person name="Ahn C.-Y."/>
            <person name="Oh H.-M."/>
        </authorList>
    </citation>
    <scope>NUCLEOTIDE SEQUENCE</scope>
    <source>
        <strain evidence="3">DR4.4</strain>
    </source>
</reference>
<feature type="domain" description="UspA" evidence="2">
    <location>
        <begin position="230"/>
        <end position="279"/>
    </location>
</feature>
<name>A0A931MIJ5_9BURK</name>
<dbReference type="Gene3D" id="3.40.50.12370">
    <property type="match status" value="1"/>
</dbReference>
<sequence length="280" mass="29472">MQQTYAQLLVHLDATPHAARRLSVARAIAQKQGAAVTGLYAVTPSLLAIPFASEGGANAAAVLAEVDADRCKAARAMFDRGNATDAVQAAWAQTDEFPIASSFALQALHADLLVFGQFDGTDPSFSGVPADFIESVLAQSGKPALVLPHEGHGTVAGNHVVIAWKPTREAARAVAAAVPLLQRASRVHVLSWGGEEERVAGASLGLDGYLKLRGIEATWHREGGAEPAEVGDLLLSRAFDLDADLLVMGCYGHSRAREWVLGGASRTVLRSMTLPVLMAH</sequence>
<protein>
    <submittedName>
        <fullName evidence="3">Universal stress protein</fullName>
    </submittedName>
</protein>
<comment type="similarity">
    <text evidence="1">Belongs to the universal stress protein A family.</text>
</comment>
<dbReference type="EMBL" id="JADWYS010000001">
    <property type="protein sequence ID" value="MBG9390211.1"/>
    <property type="molecule type" value="Genomic_DNA"/>
</dbReference>
<evidence type="ECO:0000256" key="1">
    <source>
        <dbReference type="ARBA" id="ARBA00008791"/>
    </source>
</evidence>
<gene>
    <name evidence="3" type="ORF">I5803_19430</name>
</gene>
<dbReference type="Proteomes" id="UP000651050">
    <property type="component" value="Unassembled WGS sequence"/>
</dbReference>
<dbReference type="SUPFAM" id="SSF52402">
    <property type="entry name" value="Adenine nucleotide alpha hydrolases-like"/>
    <property type="match status" value="2"/>
</dbReference>
<evidence type="ECO:0000313" key="3">
    <source>
        <dbReference type="EMBL" id="MBG9390211.1"/>
    </source>
</evidence>
<accession>A0A931MIJ5</accession>
<keyword evidence="4" id="KW-1185">Reference proteome</keyword>
<evidence type="ECO:0000259" key="2">
    <source>
        <dbReference type="Pfam" id="PF00582"/>
    </source>
</evidence>
<comment type="caution">
    <text evidence="3">The sequence shown here is derived from an EMBL/GenBank/DDBJ whole genome shotgun (WGS) entry which is preliminary data.</text>
</comment>